<dbReference type="CDD" id="cd18787">
    <property type="entry name" value="SF2_C_DEAD"/>
    <property type="match status" value="1"/>
</dbReference>
<dbReference type="eggNOG" id="COG0513">
    <property type="taxonomic scope" value="Bacteria"/>
</dbReference>
<evidence type="ECO:0000313" key="11">
    <source>
        <dbReference type="EMBL" id="AHF00981.1"/>
    </source>
</evidence>
<dbReference type="PANTHER" id="PTHR47959">
    <property type="entry name" value="ATP-DEPENDENT RNA HELICASE RHLE-RELATED"/>
    <property type="match status" value="1"/>
</dbReference>
<dbReference type="InterPro" id="IPR011545">
    <property type="entry name" value="DEAD/DEAH_box_helicase_dom"/>
</dbReference>
<evidence type="ECO:0000259" key="8">
    <source>
        <dbReference type="PROSITE" id="PS51192"/>
    </source>
</evidence>
<accession>W0DVS3</accession>
<dbReference type="InterPro" id="IPR014001">
    <property type="entry name" value="Helicase_ATP-bd"/>
</dbReference>
<dbReference type="InterPro" id="IPR044742">
    <property type="entry name" value="DEAD/DEAH_RhlB"/>
</dbReference>
<dbReference type="InterPro" id="IPR050079">
    <property type="entry name" value="DEAD_box_RNA_helicase"/>
</dbReference>
<protein>
    <submittedName>
        <fullName evidence="11">DEAD/DEAH box helicase</fullName>
    </submittedName>
</protein>
<dbReference type="InterPro" id="IPR027417">
    <property type="entry name" value="P-loop_NTPase"/>
</dbReference>
<dbReference type="GO" id="GO:0003724">
    <property type="term" value="F:RNA helicase activity"/>
    <property type="evidence" value="ECO:0007669"/>
    <property type="project" value="InterPro"/>
</dbReference>
<dbReference type="PROSITE" id="PS51195">
    <property type="entry name" value="Q_MOTIF"/>
    <property type="match status" value="1"/>
</dbReference>
<dbReference type="InParanoid" id="W0DVS3"/>
<proteinExistence type="inferred from homology"/>
<organism evidence="11 12">
    <name type="scientific">Thiomicrospira aerophila AL3</name>
    <dbReference type="NCBI Taxonomy" id="717772"/>
    <lineage>
        <taxon>Bacteria</taxon>
        <taxon>Pseudomonadati</taxon>
        <taxon>Pseudomonadota</taxon>
        <taxon>Gammaproteobacteria</taxon>
        <taxon>Thiotrichales</taxon>
        <taxon>Piscirickettsiaceae</taxon>
        <taxon>Thiomicrospira</taxon>
    </lineage>
</organism>
<dbReference type="GO" id="GO:0005524">
    <property type="term" value="F:ATP binding"/>
    <property type="evidence" value="ECO:0007669"/>
    <property type="project" value="UniProtKB-KW"/>
</dbReference>
<dbReference type="RefSeq" id="WP_006459248.1">
    <property type="nucleotide sequence ID" value="NZ_CP007030.1"/>
</dbReference>
<dbReference type="Pfam" id="PF03880">
    <property type="entry name" value="DbpA"/>
    <property type="match status" value="1"/>
</dbReference>
<keyword evidence="1 7" id="KW-0547">Nucleotide-binding</keyword>
<dbReference type="OrthoDB" id="9805696at2"/>
<keyword evidence="12" id="KW-1185">Reference proteome</keyword>
<dbReference type="Proteomes" id="UP000005380">
    <property type="component" value="Chromosome"/>
</dbReference>
<evidence type="ECO:0000259" key="9">
    <source>
        <dbReference type="PROSITE" id="PS51194"/>
    </source>
</evidence>
<evidence type="ECO:0000256" key="6">
    <source>
        <dbReference type="PROSITE-ProRule" id="PRU00552"/>
    </source>
</evidence>
<dbReference type="SMART" id="SM00487">
    <property type="entry name" value="DEXDc"/>
    <property type="match status" value="1"/>
</dbReference>
<evidence type="ECO:0000256" key="5">
    <source>
        <dbReference type="ARBA" id="ARBA00038437"/>
    </source>
</evidence>
<reference evidence="11 12" key="1">
    <citation type="submission" date="2013-12" db="EMBL/GenBank/DDBJ databases">
        <authorList>
            <consortium name="DOE Joint Genome Institute"/>
            <person name="Kappler U."/>
            <person name="Huntemann M."/>
            <person name="Han J."/>
            <person name="Chen A."/>
            <person name="Kyrpides N."/>
            <person name="Mavromatis K."/>
            <person name="Markowitz V."/>
            <person name="Palaniappan K."/>
            <person name="Ivanova N."/>
            <person name="Schaumberg A."/>
            <person name="Pati A."/>
            <person name="Liolios K."/>
            <person name="Nordberg H.P."/>
            <person name="Cantor M.N."/>
            <person name="Hua S.X."/>
            <person name="Woyke T."/>
        </authorList>
    </citation>
    <scope>NUCLEOTIDE SEQUENCE [LARGE SCALE GENOMIC DNA]</scope>
    <source>
        <strain evidence="12">AL2</strain>
    </source>
</reference>
<evidence type="ECO:0000259" key="10">
    <source>
        <dbReference type="PROSITE" id="PS51195"/>
    </source>
</evidence>
<feature type="domain" description="Helicase C-terminal" evidence="9">
    <location>
        <begin position="220"/>
        <end position="381"/>
    </location>
</feature>
<comment type="similarity">
    <text evidence="5 7">Belongs to the DEAD box helicase family.</text>
</comment>
<evidence type="ECO:0000256" key="3">
    <source>
        <dbReference type="ARBA" id="ARBA00022806"/>
    </source>
</evidence>
<dbReference type="InterPro" id="IPR001650">
    <property type="entry name" value="Helicase_C-like"/>
</dbReference>
<feature type="short sequence motif" description="Q motif" evidence="6">
    <location>
        <begin position="8"/>
        <end position="36"/>
    </location>
</feature>
<dbReference type="Gene3D" id="3.40.50.300">
    <property type="entry name" value="P-loop containing nucleotide triphosphate hydrolases"/>
    <property type="match status" value="2"/>
</dbReference>
<evidence type="ECO:0000256" key="2">
    <source>
        <dbReference type="ARBA" id="ARBA00022801"/>
    </source>
</evidence>
<dbReference type="HOGENOM" id="CLU_003041_21_0_6"/>
<dbReference type="InterPro" id="IPR000629">
    <property type="entry name" value="RNA-helicase_DEAD-box_CS"/>
</dbReference>
<dbReference type="InterPro" id="IPR014014">
    <property type="entry name" value="RNA_helicase_DEAD_Q_motif"/>
</dbReference>
<keyword evidence="2 7" id="KW-0378">Hydrolase</keyword>
<dbReference type="AlphaFoldDB" id="W0DVS3"/>
<dbReference type="Gene3D" id="3.30.70.330">
    <property type="match status" value="1"/>
</dbReference>
<evidence type="ECO:0000256" key="4">
    <source>
        <dbReference type="ARBA" id="ARBA00022840"/>
    </source>
</evidence>
<dbReference type="STRING" id="717772.THIAE_03535"/>
<evidence type="ECO:0000313" key="12">
    <source>
        <dbReference type="Proteomes" id="UP000005380"/>
    </source>
</evidence>
<dbReference type="Pfam" id="PF00270">
    <property type="entry name" value="DEAD"/>
    <property type="match status" value="1"/>
</dbReference>
<evidence type="ECO:0000256" key="7">
    <source>
        <dbReference type="RuleBase" id="RU000492"/>
    </source>
</evidence>
<name>W0DVS3_9GAMM</name>
<sequence length="467" mass="50662">MTTPAPVTTFDSLSLNPSLLNNLTSLGYHQPTSIQTQSLPIILAGEDLIAQSKTGSGKTAAFGLGLLQQLDSKDFTIQGLVLCPTRELADQVAEEIRRLARQMPNVKVLTLCGGSNLAAQQSSLQQGAHIIVGTPGRIEEHLRQQTLSLSGLKTLVLDEADRMLEMGFQPAIEAILATLPTPRQTLLFSATFPDAIAQMASHVMHNPITIKVAIQHEPSSINQAFYKVDTPEQRFKATRLLLLQHRPDACVIFCNTKKDAQTVADQLLDAGFSAAALHGDLEQRDRDQTLIQFANHSIAVLVATDVAARGLDISDLDGVINYHLAQDPEVHIHRIGRTGRAGQTGWAASLISDKESYKVAMLGDYLGQTIVTSSLPHDSLLQQPPLQATMTTLQLDAGKKDKLRPGDIVGALTANPELQAEQIGKIKVTDVRSYVAVSRHLAKQTLAHLNNNKLKGKKVRVKRLTIG</sequence>
<keyword evidence="4 7" id="KW-0067">ATP-binding</keyword>
<dbReference type="SUPFAM" id="SSF52540">
    <property type="entry name" value="P-loop containing nucleoside triphosphate hydrolases"/>
    <property type="match status" value="1"/>
</dbReference>
<dbReference type="FunCoup" id="W0DVS3">
    <property type="interactions" value="23"/>
</dbReference>
<dbReference type="PROSITE" id="PS00039">
    <property type="entry name" value="DEAD_ATP_HELICASE"/>
    <property type="match status" value="1"/>
</dbReference>
<dbReference type="InterPro" id="IPR005580">
    <property type="entry name" value="DbpA/CsdA_RNA-bd_dom"/>
</dbReference>
<dbReference type="NCBIfam" id="NF008744">
    <property type="entry name" value="PRK11776.1"/>
    <property type="match status" value="1"/>
</dbReference>
<dbReference type="EMBL" id="CP007030">
    <property type="protein sequence ID" value="AHF00981.1"/>
    <property type="molecule type" value="Genomic_DNA"/>
</dbReference>
<dbReference type="PROSITE" id="PS51194">
    <property type="entry name" value="HELICASE_CTER"/>
    <property type="match status" value="1"/>
</dbReference>
<dbReference type="PANTHER" id="PTHR47959:SF1">
    <property type="entry name" value="ATP-DEPENDENT RNA HELICASE DBPA"/>
    <property type="match status" value="1"/>
</dbReference>
<gene>
    <name evidence="11" type="ORF">THIAE_03535</name>
</gene>
<dbReference type="SMART" id="SM00490">
    <property type="entry name" value="HELICc"/>
    <property type="match status" value="1"/>
</dbReference>
<dbReference type="InterPro" id="IPR012677">
    <property type="entry name" value="Nucleotide-bd_a/b_plait_sf"/>
</dbReference>
<dbReference type="GO" id="GO:0003676">
    <property type="term" value="F:nucleic acid binding"/>
    <property type="evidence" value="ECO:0007669"/>
    <property type="project" value="InterPro"/>
</dbReference>
<dbReference type="KEGG" id="tao:THIAE_03535"/>
<feature type="domain" description="DEAD-box RNA helicase Q" evidence="10">
    <location>
        <begin position="8"/>
        <end position="36"/>
    </location>
</feature>
<keyword evidence="3 7" id="KW-0347">Helicase</keyword>
<dbReference type="GO" id="GO:0005829">
    <property type="term" value="C:cytosol"/>
    <property type="evidence" value="ECO:0007669"/>
    <property type="project" value="TreeGrafter"/>
</dbReference>
<evidence type="ECO:0000256" key="1">
    <source>
        <dbReference type="ARBA" id="ARBA00022741"/>
    </source>
</evidence>
<dbReference type="PROSITE" id="PS51192">
    <property type="entry name" value="HELICASE_ATP_BIND_1"/>
    <property type="match status" value="1"/>
</dbReference>
<dbReference type="GO" id="GO:0016787">
    <property type="term" value="F:hydrolase activity"/>
    <property type="evidence" value="ECO:0007669"/>
    <property type="project" value="UniProtKB-KW"/>
</dbReference>
<dbReference type="Pfam" id="PF00271">
    <property type="entry name" value="Helicase_C"/>
    <property type="match status" value="1"/>
</dbReference>
<feature type="domain" description="Helicase ATP-binding" evidence="8">
    <location>
        <begin position="39"/>
        <end position="210"/>
    </location>
</feature>
<dbReference type="CDD" id="cd00268">
    <property type="entry name" value="DEADc"/>
    <property type="match status" value="1"/>
</dbReference>